<evidence type="ECO:0000313" key="2">
    <source>
        <dbReference type="Proteomes" id="UP000288789"/>
    </source>
</evidence>
<organism evidence="1 2">
    <name type="scientific">Pseudidiomarina gelatinasegens</name>
    <dbReference type="NCBI Taxonomy" id="2487740"/>
    <lineage>
        <taxon>Bacteria</taxon>
        <taxon>Pseudomonadati</taxon>
        <taxon>Pseudomonadota</taxon>
        <taxon>Gammaproteobacteria</taxon>
        <taxon>Alteromonadales</taxon>
        <taxon>Idiomarinaceae</taxon>
        <taxon>Pseudidiomarina</taxon>
    </lineage>
</organism>
<dbReference type="EMBL" id="RSFE01000008">
    <property type="protein sequence ID" value="RWU09049.1"/>
    <property type="molecule type" value="Genomic_DNA"/>
</dbReference>
<proteinExistence type="predicted"/>
<dbReference type="RefSeq" id="WP_128352900.1">
    <property type="nucleotide sequence ID" value="NZ_RSFE01000008.1"/>
</dbReference>
<evidence type="ECO:0000313" key="1">
    <source>
        <dbReference type="EMBL" id="RWU09049.1"/>
    </source>
</evidence>
<protein>
    <submittedName>
        <fullName evidence="1">Uncharacterized protein</fullName>
    </submittedName>
</protein>
<dbReference type="Proteomes" id="UP000288789">
    <property type="component" value="Unassembled WGS sequence"/>
</dbReference>
<comment type="caution">
    <text evidence="1">The sequence shown here is derived from an EMBL/GenBank/DDBJ whole genome shotgun (WGS) entry which is preliminary data.</text>
</comment>
<keyword evidence="2" id="KW-1185">Reference proteome</keyword>
<sequence>MSKPQDFERWLADTATQLNEESVPEWPRESTFRPRYTAQSKYTAWWQKPWLPVGSLAVSLFAMVLVLGQVQVSSNEHGFTVQFGGTDEAKLEAMMAQRLNEYGAQQQITLANYATNLRADFREDFRTEMAQANKQFADYMLAVNRQEREGDLAELIRYVNEQRQDDQYYFASQLQQFSDGWIQPAVSTNQ</sequence>
<dbReference type="AlphaFoldDB" id="A0A443YY88"/>
<accession>A0A443YY88</accession>
<name>A0A443YY88_9GAMM</name>
<dbReference type="OrthoDB" id="5765975at2"/>
<reference evidence="1 2" key="1">
    <citation type="submission" date="2018-12" db="EMBL/GenBank/DDBJ databases">
        <authorList>
            <person name="Li A."/>
            <person name="Zhang M."/>
            <person name="Zhu H."/>
        </authorList>
    </citation>
    <scope>NUCLEOTIDE SEQUENCE [LARGE SCALE GENOMIC DNA]</scope>
    <source>
        <strain evidence="1 2">R04H25</strain>
    </source>
</reference>
<gene>
    <name evidence="1" type="ORF">EGC76_10210</name>
</gene>